<keyword evidence="3" id="KW-0949">S-adenosyl-L-methionine</keyword>
<dbReference type="InterPro" id="IPR001077">
    <property type="entry name" value="COMT_C"/>
</dbReference>
<dbReference type="InterPro" id="IPR016461">
    <property type="entry name" value="COMT-like"/>
</dbReference>
<keyword evidence="1" id="KW-0489">Methyltransferase</keyword>
<dbReference type="AlphaFoldDB" id="A0A9N9Z092"/>
<proteinExistence type="predicted"/>
<dbReference type="Gene3D" id="1.10.10.10">
    <property type="entry name" value="Winged helix-like DNA-binding domain superfamily/Winged helix DNA-binding domain"/>
    <property type="match status" value="1"/>
</dbReference>
<keyword evidence="6" id="KW-1185">Reference proteome</keyword>
<name>A0A9N9Z092_9HYPO</name>
<dbReference type="Pfam" id="PF00891">
    <property type="entry name" value="Methyltransf_2"/>
    <property type="match status" value="1"/>
</dbReference>
<evidence type="ECO:0000313" key="6">
    <source>
        <dbReference type="Proteomes" id="UP000775872"/>
    </source>
</evidence>
<feature type="domain" description="O-methyltransferase C-terminal" evidence="4">
    <location>
        <begin position="203"/>
        <end position="412"/>
    </location>
</feature>
<gene>
    <name evidence="5" type="ORF">CSOL1703_00012933</name>
</gene>
<dbReference type="Proteomes" id="UP000775872">
    <property type="component" value="Unassembled WGS sequence"/>
</dbReference>
<evidence type="ECO:0000259" key="4">
    <source>
        <dbReference type="Pfam" id="PF00891"/>
    </source>
</evidence>
<organism evidence="5 6">
    <name type="scientific">Clonostachys solani</name>
    <dbReference type="NCBI Taxonomy" id="160281"/>
    <lineage>
        <taxon>Eukaryota</taxon>
        <taxon>Fungi</taxon>
        <taxon>Dikarya</taxon>
        <taxon>Ascomycota</taxon>
        <taxon>Pezizomycotina</taxon>
        <taxon>Sordariomycetes</taxon>
        <taxon>Hypocreomycetidae</taxon>
        <taxon>Hypocreales</taxon>
        <taxon>Bionectriaceae</taxon>
        <taxon>Clonostachys</taxon>
    </lineage>
</organism>
<dbReference type="PROSITE" id="PS51683">
    <property type="entry name" value="SAM_OMT_II"/>
    <property type="match status" value="1"/>
</dbReference>
<dbReference type="SUPFAM" id="SSF46785">
    <property type="entry name" value="Winged helix' DNA-binding domain"/>
    <property type="match status" value="1"/>
</dbReference>
<dbReference type="PANTHER" id="PTHR43712">
    <property type="entry name" value="PUTATIVE (AFU_ORTHOLOGUE AFUA_4G14580)-RELATED"/>
    <property type="match status" value="1"/>
</dbReference>
<dbReference type="InterPro" id="IPR036388">
    <property type="entry name" value="WH-like_DNA-bd_sf"/>
</dbReference>
<protein>
    <recommendedName>
        <fullName evidence="4">O-methyltransferase C-terminal domain-containing protein</fullName>
    </recommendedName>
</protein>
<evidence type="ECO:0000313" key="5">
    <source>
        <dbReference type="EMBL" id="CAH0046698.1"/>
    </source>
</evidence>
<dbReference type="Gene3D" id="3.40.50.150">
    <property type="entry name" value="Vaccinia Virus protein VP39"/>
    <property type="match status" value="1"/>
</dbReference>
<dbReference type="EMBL" id="CABFOC020000015">
    <property type="protein sequence ID" value="CAH0046698.1"/>
    <property type="molecule type" value="Genomic_DNA"/>
</dbReference>
<dbReference type="InterPro" id="IPR029063">
    <property type="entry name" value="SAM-dependent_MTases_sf"/>
</dbReference>
<reference evidence="5 6" key="2">
    <citation type="submission" date="2021-10" db="EMBL/GenBank/DDBJ databases">
        <authorList>
            <person name="Piombo E."/>
        </authorList>
    </citation>
    <scope>NUCLEOTIDE SEQUENCE [LARGE SCALE GENOMIC DNA]</scope>
</reference>
<reference evidence="6" key="1">
    <citation type="submission" date="2019-06" db="EMBL/GenBank/DDBJ databases">
        <authorList>
            <person name="Broberg M."/>
        </authorList>
    </citation>
    <scope>NUCLEOTIDE SEQUENCE [LARGE SCALE GENOMIC DNA]</scope>
</reference>
<dbReference type="GO" id="GO:0008171">
    <property type="term" value="F:O-methyltransferase activity"/>
    <property type="evidence" value="ECO:0007669"/>
    <property type="project" value="InterPro"/>
</dbReference>
<dbReference type="GO" id="GO:0032259">
    <property type="term" value="P:methylation"/>
    <property type="evidence" value="ECO:0007669"/>
    <property type="project" value="UniProtKB-KW"/>
</dbReference>
<evidence type="ECO:0000256" key="1">
    <source>
        <dbReference type="ARBA" id="ARBA00022603"/>
    </source>
</evidence>
<dbReference type="SUPFAM" id="SSF53335">
    <property type="entry name" value="S-adenosyl-L-methionine-dependent methyltransferases"/>
    <property type="match status" value="1"/>
</dbReference>
<sequence length="439" mass="49357">MAPASVERMTALSQEIAAKTKIITDYLTANNLDAASYDVNGLAEFPIPIEEGETYKARLDLIALTKELHDIALGPSESVRYLAWDLPLQGVNNLSLQAIWDFKIAQAVPLDGIISYDDLTAKVKDLNNGLDTPMLNLRRIIRHAMTNRIFVEPKKGFVAHNRSSRLILESPTMSSWVGFMCSDLGLPVANVVNAMRKWPGSEESNETSVNLTYGQDLPWFDFIQKDKEFANRYNLAMAAHGVGEGYSVQRVVEGYAWDRLPEGATVVDMGGNQGYVSFAIAEAFPKLNFVVQDTPGMRTPETIGKVPDALQPRVQLTTHDFFTPQTVIADAYFFRMIFHGFSDKYSVQILQALVPALRPGTKIILNDGGLPEPGTAGYMEEKAMRTLDMFMQVTVNAREREPDDWRDLFKRADERYKVLDVWMPPKSRMWFVEAEWTGQ</sequence>
<dbReference type="InterPro" id="IPR036390">
    <property type="entry name" value="WH_DNA-bd_sf"/>
</dbReference>
<evidence type="ECO:0000256" key="2">
    <source>
        <dbReference type="ARBA" id="ARBA00022679"/>
    </source>
</evidence>
<accession>A0A9N9Z092</accession>
<dbReference type="PANTHER" id="PTHR43712:SF5">
    <property type="entry name" value="O-METHYLTRANSFERASE ASQN-RELATED"/>
    <property type="match status" value="1"/>
</dbReference>
<keyword evidence="2" id="KW-0808">Transferase</keyword>
<dbReference type="OrthoDB" id="1606438at2759"/>
<evidence type="ECO:0000256" key="3">
    <source>
        <dbReference type="ARBA" id="ARBA00022691"/>
    </source>
</evidence>
<comment type="caution">
    <text evidence="5">The sequence shown here is derived from an EMBL/GenBank/DDBJ whole genome shotgun (WGS) entry which is preliminary data.</text>
</comment>